<keyword evidence="1" id="KW-0812">Transmembrane</keyword>
<name>A0A919EDW6_9ACTN</name>
<dbReference type="Proteomes" id="UP000638313">
    <property type="component" value="Unassembled WGS sequence"/>
</dbReference>
<protein>
    <recommendedName>
        <fullName evidence="5">Gram-positive cocci surface proteins LPxTG domain-containing protein</fullName>
    </recommendedName>
</protein>
<accession>A0A919EDW6</accession>
<keyword evidence="4" id="KW-1185">Reference proteome</keyword>
<keyword evidence="1" id="KW-1133">Transmembrane helix</keyword>
<comment type="caution">
    <text evidence="3">The sequence shown here is derived from an EMBL/GenBank/DDBJ whole genome shotgun (WGS) entry which is preliminary data.</text>
</comment>
<feature type="transmembrane region" description="Helical" evidence="1">
    <location>
        <begin position="250"/>
        <end position="270"/>
    </location>
</feature>
<feature type="signal peptide" evidence="2">
    <location>
        <begin position="1"/>
        <end position="29"/>
    </location>
</feature>
<evidence type="ECO:0000313" key="3">
    <source>
        <dbReference type="EMBL" id="GHF51604.1"/>
    </source>
</evidence>
<evidence type="ECO:0000256" key="1">
    <source>
        <dbReference type="SAM" id="Phobius"/>
    </source>
</evidence>
<dbReference type="EMBL" id="BNBD01000006">
    <property type="protein sequence ID" value="GHF51604.1"/>
    <property type="molecule type" value="Genomic_DNA"/>
</dbReference>
<proteinExistence type="predicted"/>
<feature type="chain" id="PRO_5036860123" description="Gram-positive cocci surface proteins LPxTG domain-containing protein" evidence="2">
    <location>
        <begin position="30"/>
        <end position="277"/>
    </location>
</feature>
<sequence>MNGTTWRSRGLGLAAAALLGVAMAAPAHAAARGPLDIPDYQAALDLVKADATHQAVCRFLSVPVPSGGARTPQAIPDKADPCEGLPAITLKDPVAVYELTPDFIAGKAKPVLAEALRLAHLAAQVGTGNNGRTATVALGITKGGGWHLAAVREGDTGATTPAKGTLATPVFYEPQLHAWYQLKLDTVQALNAAAKAGLGDKDSLSLADYQNLVKGRYGDKLPGSDYDTKGFSSGYHAAAPAAGAGGGSTVPLVAGGSGAALALTGGALVLRRRRRAE</sequence>
<reference evidence="3" key="1">
    <citation type="journal article" date="2014" name="Int. J. Syst. Evol. Microbiol.">
        <title>Complete genome sequence of Corynebacterium casei LMG S-19264T (=DSM 44701T), isolated from a smear-ripened cheese.</title>
        <authorList>
            <consortium name="US DOE Joint Genome Institute (JGI-PGF)"/>
            <person name="Walter F."/>
            <person name="Albersmeier A."/>
            <person name="Kalinowski J."/>
            <person name="Ruckert C."/>
        </authorList>
    </citation>
    <scope>NUCLEOTIDE SEQUENCE</scope>
    <source>
        <strain evidence="3">JCM 4059</strain>
    </source>
</reference>
<keyword evidence="1" id="KW-0472">Membrane</keyword>
<evidence type="ECO:0008006" key="5">
    <source>
        <dbReference type="Google" id="ProtNLM"/>
    </source>
</evidence>
<evidence type="ECO:0000256" key="2">
    <source>
        <dbReference type="SAM" id="SignalP"/>
    </source>
</evidence>
<dbReference type="RefSeq" id="WP_229891124.1">
    <property type="nucleotide sequence ID" value="NZ_BNBD01000006.1"/>
</dbReference>
<keyword evidence="2" id="KW-0732">Signal</keyword>
<reference evidence="3" key="2">
    <citation type="submission" date="2020-09" db="EMBL/GenBank/DDBJ databases">
        <authorList>
            <person name="Sun Q."/>
            <person name="Ohkuma M."/>
        </authorList>
    </citation>
    <scope>NUCLEOTIDE SEQUENCE</scope>
    <source>
        <strain evidence="3">JCM 4059</strain>
    </source>
</reference>
<dbReference type="AlphaFoldDB" id="A0A919EDW6"/>
<evidence type="ECO:0000313" key="4">
    <source>
        <dbReference type="Proteomes" id="UP000638313"/>
    </source>
</evidence>
<organism evidence="3 4">
    <name type="scientific">Streptomyces mashuensis</name>
    <dbReference type="NCBI Taxonomy" id="33904"/>
    <lineage>
        <taxon>Bacteria</taxon>
        <taxon>Bacillati</taxon>
        <taxon>Actinomycetota</taxon>
        <taxon>Actinomycetes</taxon>
        <taxon>Kitasatosporales</taxon>
        <taxon>Streptomycetaceae</taxon>
        <taxon>Streptomyces</taxon>
    </lineage>
</organism>
<gene>
    <name evidence="3" type="ORF">GCM10010218_36530</name>
</gene>